<dbReference type="RefSeq" id="WP_194020783.1">
    <property type="nucleotide sequence ID" value="NZ_JADEVV010000062.1"/>
</dbReference>
<evidence type="ECO:0000256" key="2">
    <source>
        <dbReference type="ARBA" id="ARBA00022679"/>
    </source>
</evidence>
<dbReference type="PANTHER" id="PTHR21432">
    <property type="entry name" value="ACETYL-COA HYDROLASE-RELATED"/>
    <property type="match status" value="1"/>
</dbReference>
<dbReference type="EMBL" id="JADEVV010000062">
    <property type="protein sequence ID" value="MBE9255406.1"/>
    <property type="molecule type" value="Genomic_DNA"/>
</dbReference>
<dbReference type="Gene3D" id="3.40.1080.10">
    <property type="entry name" value="Glutaconate Coenzyme A-transferase"/>
    <property type="match status" value="1"/>
</dbReference>
<evidence type="ECO:0000256" key="1">
    <source>
        <dbReference type="ARBA" id="ARBA00009632"/>
    </source>
</evidence>
<comment type="caution">
    <text evidence="4">The sequence shown here is derived from an EMBL/GenBank/DDBJ whole genome shotgun (WGS) entry which is preliminary data.</text>
</comment>
<reference evidence="4 5" key="1">
    <citation type="submission" date="2020-10" db="EMBL/GenBank/DDBJ databases">
        <authorList>
            <person name="Castelo-Branco R."/>
            <person name="Eusebio N."/>
            <person name="Adriana R."/>
            <person name="Vieira A."/>
            <person name="Brugerolle De Fraissinette N."/>
            <person name="Rezende De Castro R."/>
            <person name="Schneider M.P."/>
            <person name="Vasconcelos V."/>
            <person name="Leao P.N."/>
        </authorList>
    </citation>
    <scope>NUCLEOTIDE SEQUENCE [LARGE SCALE GENOMIC DNA]</scope>
    <source>
        <strain evidence="4 5">LEGE 00031</strain>
    </source>
</reference>
<dbReference type="Pfam" id="PF13336">
    <property type="entry name" value="AcetylCoA_hyd_C"/>
    <property type="match status" value="1"/>
</dbReference>
<dbReference type="Pfam" id="PF02550">
    <property type="entry name" value="AcetylCoA_hydro"/>
    <property type="match status" value="1"/>
</dbReference>
<dbReference type="InterPro" id="IPR000182">
    <property type="entry name" value="GNAT_dom"/>
</dbReference>
<evidence type="ECO:0000259" key="3">
    <source>
        <dbReference type="PROSITE" id="PS51186"/>
    </source>
</evidence>
<dbReference type="SUPFAM" id="SSF100950">
    <property type="entry name" value="NagB/RpiA/CoA transferase-like"/>
    <property type="match status" value="2"/>
</dbReference>
<dbReference type="SUPFAM" id="SSF55729">
    <property type="entry name" value="Acyl-CoA N-acyltransferases (Nat)"/>
    <property type="match status" value="1"/>
</dbReference>
<protein>
    <submittedName>
        <fullName evidence="4">GNAT family N-acetyltransferase</fullName>
    </submittedName>
</protein>
<accession>A0ABR9VVN1</accession>
<dbReference type="InterPro" id="IPR046433">
    <property type="entry name" value="ActCoA_hydro"/>
</dbReference>
<dbReference type="Gene3D" id="3.40.1080.20">
    <property type="entry name" value="Acetyl-CoA hydrolase/transferase C-terminal domain"/>
    <property type="match status" value="1"/>
</dbReference>
<keyword evidence="5" id="KW-1185">Reference proteome</keyword>
<name>A0ABR9VVN1_9SYNC</name>
<sequence>MVNSDRQERLAQLKSQYPQKFVPTAEIFSHLHRGDRLFISTACGEPQYLVQELVNYVQAHPKSLFDAEVLQVWTLGLAPYTDSKFAKNFRHNSFFIGHHTRSAVNEGLADYTPIFLSQVPGLFEQGFVPIDVALIQTSYPDDHGYVNLGVSVDIVKAAVEQAALVIAQMNSQVPRIHGDGFIALEKLDYIIAYDEPLLEYQMERDNILAGRIGKYVASLIQDGDTIQVGYGSIPDAVLSYLSNKKNLGVHTELISDGLVQLLKSGAVNNSQKTRNRGKVVATFCMGSRDTYDYLNDNPAVEFRTVDYTNHPITIAHHDNMVAINSALEIDLTGQSTAESLGSNFYSGIGGQADFMRGAVMAKGGRTILALESTAENETISRIVPFLREGVGITLNRGDIHYVVTEYGIAYLHGKNIRERAMQLTAIAHPKFRPWLIEQAKKHHLIYADQAFITGQQGEYPEHLETYRTTRTGLELWLRPVKFNDEPNLKDFFYALSDESLVRRFMSVRTDMPHQRLQQFSVINYNEEIIILAIVKQQHQEVIVGVGQYALNEDSHTAEVAFVVRDDYHQQGIGTLLLNYLTQLAKKQGLLGFTADVLLENRAMLRLFEKMNFRLERCMSDGVYELKMFFN</sequence>
<keyword evidence="2" id="KW-0808">Transferase</keyword>
<dbReference type="Gene3D" id="3.30.750.70">
    <property type="entry name" value="4-hydroxybutyrate coenzyme like domains"/>
    <property type="match status" value="1"/>
</dbReference>
<dbReference type="CDD" id="cd04301">
    <property type="entry name" value="NAT_SF"/>
    <property type="match status" value="1"/>
</dbReference>
<dbReference type="InterPro" id="IPR038460">
    <property type="entry name" value="AcetylCoA_hyd_C_sf"/>
</dbReference>
<dbReference type="InterPro" id="IPR026888">
    <property type="entry name" value="AcetylCoA_hyd_C"/>
</dbReference>
<gene>
    <name evidence="4" type="ORF">IQ217_16495</name>
</gene>
<evidence type="ECO:0000313" key="5">
    <source>
        <dbReference type="Proteomes" id="UP000658720"/>
    </source>
</evidence>
<proteinExistence type="inferred from homology"/>
<organism evidence="4 5">
    <name type="scientific">Synechocystis salina LEGE 00031</name>
    <dbReference type="NCBI Taxonomy" id="1828736"/>
    <lineage>
        <taxon>Bacteria</taxon>
        <taxon>Bacillati</taxon>
        <taxon>Cyanobacteriota</taxon>
        <taxon>Cyanophyceae</taxon>
        <taxon>Synechococcales</taxon>
        <taxon>Merismopediaceae</taxon>
        <taxon>Synechocystis</taxon>
    </lineage>
</organism>
<dbReference type="InterPro" id="IPR016181">
    <property type="entry name" value="Acyl_CoA_acyltransferase"/>
</dbReference>
<dbReference type="PANTHER" id="PTHR21432:SF20">
    <property type="entry name" value="ACETYL-COA HYDROLASE"/>
    <property type="match status" value="1"/>
</dbReference>
<dbReference type="Pfam" id="PF00583">
    <property type="entry name" value="Acetyltransf_1"/>
    <property type="match status" value="1"/>
</dbReference>
<dbReference type="Gene3D" id="3.40.630.30">
    <property type="match status" value="1"/>
</dbReference>
<dbReference type="Proteomes" id="UP000658720">
    <property type="component" value="Unassembled WGS sequence"/>
</dbReference>
<dbReference type="InterPro" id="IPR037171">
    <property type="entry name" value="NagB/RpiA_transferase-like"/>
</dbReference>
<evidence type="ECO:0000313" key="4">
    <source>
        <dbReference type="EMBL" id="MBE9255406.1"/>
    </source>
</evidence>
<comment type="similarity">
    <text evidence="1">Belongs to the acetyl-CoA hydrolase/transferase family.</text>
</comment>
<dbReference type="InterPro" id="IPR003702">
    <property type="entry name" value="ActCoA_hydro_N"/>
</dbReference>
<feature type="domain" description="N-acetyltransferase" evidence="3">
    <location>
        <begin position="475"/>
        <end position="630"/>
    </location>
</feature>
<dbReference type="PROSITE" id="PS51186">
    <property type="entry name" value="GNAT"/>
    <property type="match status" value="1"/>
</dbReference>